<keyword evidence="2" id="KW-0238">DNA-binding</keyword>
<dbReference type="PANTHER" id="PTHR30146:SF109">
    <property type="entry name" value="HTH-TYPE TRANSCRIPTIONAL REGULATOR GALS"/>
    <property type="match status" value="1"/>
</dbReference>
<dbReference type="CDD" id="cd01392">
    <property type="entry name" value="HTH_LacI"/>
    <property type="match status" value="1"/>
</dbReference>
<dbReference type="Pfam" id="PF00356">
    <property type="entry name" value="LacI"/>
    <property type="match status" value="1"/>
</dbReference>
<evidence type="ECO:0000313" key="5">
    <source>
        <dbReference type="EMBL" id="RKR80798.1"/>
    </source>
</evidence>
<keyword evidence="3" id="KW-0804">Transcription</keyword>
<evidence type="ECO:0000313" key="6">
    <source>
        <dbReference type="Proteomes" id="UP000268007"/>
    </source>
</evidence>
<dbReference type="SMART" id="SM00354">
    <property type="entry name" value="HTH_LACI"/>
    <property type="match status" value="1"/>
</dbReference>
<dbReference type="InterPro" id="IPR000843">
    <property type="entry name" value="HTH_LacI"/>
</dbReference>
<dbReference type="EMBL" id="RBKU01000001">
    <property type="protein sequence ID" value="RKR80798.1"/>
    <property type="molecule type" value="Genomic_DNA"/>
</dbReference>
<dbReference type="InterPro" id="IPR010982">
    <property type="entry name" value="Lambda_DNA-bd_dom_sf"/>
</dbReference>
<dbReference type="SUPFAM" id="SSF47413">
    <property type="entry name" value="lambda repressor-like DNA-binding domains"/>
    <property type="match status" value="1"/>
</dbReference>
<keyword evidence="1" id="KW-0805">Transcription regulation</keyword>
<dbReference type="AlphaFoldDB" id="A0A495IXK4"/>
<dbReference type="PROSITE" id="PS50932">
    <property type="entry name" value="HTH_LACI_2"/>
    <property type="match status" value="1"/>
</dbReference>
<feature type="domain" description="HTH lacI-type" evidence="4">
    <location>
        <begin position="5"/>
        <end position="59"/>
    </location>
</feature>
<proteinExistence type="predicted"/>
<dbReference type="InterPro" id="IPR028082">
    <property type="entry name" value="Peripla_BP_I"/>
</dbReference>
<dbReference type="GO" id="GO:0003700">
    <property type="term" value="F:DNA-binding transcription factor activity"/>
    <property type="evidence" value="ECO:0007669"/>
    <property type="project" value="TreeGrafter"/>
</dbReference>
<dbReference type="PANTHER" id="PTHR30146">
    <property type="entry name" value="LACI-RELATED TRANSCRIPTIONAL REPRESSOR"/>
    <property type="match status" value="1"/>
</dbReference>
<accession>A0A495IXK4</accession>
<dbReference type="GO" id="GO:0000976">
    <property type="term" value="F:transcription cis-regulatory region binding"/>
    <property type="evidence" value="ECO:0007669"/>
    <property type="project" value="TreeGrafter"/>
</dbReference>
<dbReference type="SUPFAM" id="SSF53822">
    <property type="entry name" value="Periplasmic binding protein-like I"/>
    <property type="match status" value="1"/>
</dbReference>
<dbReference type="Gene3D" id="3.40.50.2300">
    <property type="match status" value="2"/>
</dbReference>
<dbReference type="Pfam" id="PF00532">
    <property type="entry name" value="Peripla_BP_1"/>
    <property type="match status" value="1"/>
</dbReference>
<evidence type="ECO:0000256" key="3">
    <source>
        <dbReference type="ARBA" id="ARBA00023163"/>
    </source>
</evidence>
<gene>
    <name evidence="5" type="ORF">BDD43_0933</name>
</gene>
<dbReference type="InterPro" id="IPR001761">
    <property type="entry name" value="Peripla_BP/Lac1_sug-bd_dom"/>
</dbReference>
<evidence type="ECO:0000256" key="1">
    <source>
        <dbReference type="ARBA" id="ARBA00023015"/>
    </source>
</evidence>
<comment type="caution">
    <text evidence="5">The sequence shown here is derived from an EMBL/GenBank/DDBJ whole genome shotgun (WGS) entry which is preliminary data.</text>
</comment>
<dbReference type="OrthoDB" id="9803256at2"/>
<keyword evidence="6" id="KW-1185">Reference proteome</keyword>
<dbReference type="CDD" id="cd06267">
    <property type="entry name" value="PBP1_LacI_sugar_binding-like"/>
    <property type="match status" value="1"/>
</dbReference>
<evidence type="ECO:0000259" key="4">
    <source>
        <dbReference type="PROSITE" id="PS50932"/>
    </source>
</evidence>
<dbReference type="Gene3D" id="1.10.260.40">
    <property type="entry name" value="lambda repressor-like DNA-binding domains"/>
    <property type="match status" value="1"/>
</dbReference>
<sequence length="331" mass="36705">MSTEVTLKKLADMLNLSISTVSRALKDHPDISTDTKIKVKELAAVLDYEPNTYAINLRTNHSKEFGVIVPGIANDFYQAFISSLEEDARQYGFSLIIMQSGDDPLIELENVKRCKQNRMAGLFVSITSKTVDIHNFLKLDEQHIPVIFFDKVPAFEACNKVCVADSKAATMAAEALVLKRKKNILSLFGNAQLSITQRRFESFKQAFIKYGADSNLLIFNTHSSLEALEITTTQLLLNKQIDAIFCMNDEILIGAMKAVQKLGLRIPTDIGIIAISEGIIPQLYYPEITYVETSGFKLAKMAFARMLACLAGSSYVQELKIDSIVVDGGSL</sequence>
<dbReference type="Proteomes" id="UP000268007">
    <property type="component" value="Unassembled WGS sequence"/>
</dbReference>
<evidence type="ECO:0000256" key="2">
    <source>
        <dbReference type="ARBA" id="ARBA00023125"/>
    </source>
</evidence>
<organism evidence="5 6">
    <name type="scientific">Mucilaginibacter gracilis</name>
    <dbReference type="NCBI Taxonomy" id="423350"/>
    <lineage>
        <taxon>Bacteria</taxon>
        <taxon>Pseudomonadati</taxon>
        <taxon>Bacteroidota</taxon>
        <taxon>Sphingobacteriia</taxon>
        <taxon>Sphingobacteriales</taxon>
        <taxon>Sphingobacteriaceae</taxon>
        <taxon>Mucilaginibacter</taxon>
    </lineage>
</organism>
<name>A0A495IXK4_9SPHI</name>
<reference evidence="5 6" key="1">
    <citation type="submission" date="2018-10" db="EMBL/GenBank/DDBJ databases">
        <title>Genomic Encyclopedia of Archaeal and Bacterial Type Strains, Phase II (KMG-II): from individual species to whole genera.</title>
        <authorList>
            <person name="Goeker M."/>
        </authorList>
    </citation>
    <scope>NUCLEOTIDE SEQUENCE [LARGE SCALE GENOMIC DNA]</scope>
    <source>
        <strain evidence="5 6">DSM 18602</strain>
    </source>
</reference>
<protein>
    <submittedName>
        <fullName evidence="5">LacI family transcriptional regulator</fullName>
    </submittedName>
</protein>
<dbReference type="RefSeq" id="WP_121196631.1">
    <property type="nucleotide sequence ID" value="NZ_RBKU01000001.1"/>
</dbReference>